<reference evidence="1 2" key="1">
    <citation type="submission" date="2013-11" db="EMBL/GenBank/DDBJ databases">
        <title>Genome sequencing of Stegodyphus mimosarum.</title>
        <authorList>
            <person name="Bechsgaard J."/>
        </authorList>
    </citation>
    <scope>NUCLEOTIDE SEQUENCE [LARGE SCALE GENOMIC DNA]</scope>
</reference>
<organism evidence="1 2">
    <name type="scientific">Stegodyphus mimosarum</name>
    <name type="common">African social velvet spider</name>
    <dbReference type="NCBI Taxonomy" id="407821"/>
    <lineage>
        <taxon>Eukaryota</taxon>
        <taxon>Metazoa</taxon>
        <taxon>Ecdysozoa</taxon>
        <taxon>Arthropoda</taxon>
        <taxon>Chelicerata</taxon>
        <taxon>Arachnida</taxon>
        <taxon>Araneae</taxon>
        <taxon>Araneomorphae</taxon>
        <taxon>Entelegynae</taxon>
        <taxon>Eresoidea</taxon>
        <taxon>Eresidae</taxon>
        <taxon>Stegodyphus</taxon>
    </lineage>
</organism>
<feature type="non-terminal residue" evidence="1">
    <location>
        <position position="38"/>
    </location>
</feature>
<dbReference type="Proteomes" id="UP000054359">
    <property type="component" value="Unassembled WGS sequence"/>
</dbReference>
<sequence length="38" mass="4646">MFEPMDTFNENDSWVMSEMQPTTEEIHFRYYPGLKSRT</sequence>
<keyword evidence="2" id="KW-1185">Reference proteome</keyword>
<proteinExistence type="predicted"/>
<gene>
    <name evidence="1" type="ORF">X975_00695</name>
</gene>
<dbReference type="AlphaFoldDB" id="A0A087T3F5"/>
<dbReference type="EMBL" id="KK113232">
    <property type="protein sequence ID" value="KFM59644.1"/>
    <property type="molecule type" value="Genomic_DNA"/>
</dbReference>
<accession>A0A087T3F5</accession>
<evidence type="ECO:0000313" key="2">
    <source>
        <dbReference type="Proteomes" id="UP000054359"/>
    </source>
</evidence>
<name>A0A087T3F5_STEMI</name>
<evidence type="ECO:0000313" key="1">
    <source>
        <dbReference type="EMBL" id="KFM59644.1"/>
    </source>
</evidence>
<protein>
    <submittedName>
        <fullName evidence="1">Uncharacterized protein</fullName>
    </submittedName>
</protein>